<organism evidence="1 2">
    <name type="scientific">Popillia japonica</name>
    <name type="common">Japanese beetle</name>
    <dbReference type="NCBI Taxonomy" id="7064"/>
    <lineage>
        <taxon>Eukaryota</taxon>
        <taxon>Metazoa</taxon>
        <taxon>Ecdysozoa</taxon>
        <taxon>Arthropoda</taxon>
        <taxon>Hexapoda</taxon>
        <taxon>Insecta</taxon>
        <taxon>Pterygota</taxon>
        <taxon>Neoptera</taxon>
        <taxon>Endopterygota</taxon>
        <taxon>Coleoptera</taxon>
        <taxon>Polyphaga</taxon>
        <taxon>Scarabaeiformia</taxon>
        <taxon>Scarabaeidae</taxon>
        <taxon>Rutelinae</taxon>
        <taxon>Popillia</taxon>
    </lineage>
</organism>
<accession>A0AAW1LWV9</accession>
<dbReference type="Proteomes" id="UP001458880">
    <property type="component" value="Unassembled WGS sequence"/>
</dbReference>
<protein>
    <submittedName>
        <fullName evidence="1">Uncharacterized protein</fullName>
    </submittedName>
</protein>
<evidence type="ECO:0000313" key="1">
    <source>
        <dbReference type="EMBL" id="KAK9739696.1"/>
    </source>
</evidence>
<reference evidence="1 2" key="1">
    <citation type="journal article" date="2024" name="BMC Genomics">
        <title>De novo assembly and annotation of Popillia japonica's genome with initial clues to its potential as an invasive pest.</title>
        <authorList>
            <person name="Cucini C."/>
            <person name="Boschi S."/>
            <person name="Funari R."/>
            <person name="Cardaioli E."/>
            <person name="Iannotti N."/>
            <person name="Marturano G."/>
            <person name="Paoli F."/>
            <person name="Bruttini M."/>
            <person name="Carapelli A."/>
            <person name="Frati F."/>
            <person name="Nardi F."/>
        </authorList>
    </citation>
    <scope>NUCLEOTIDE SEQUENCE [LARGE SCALE GENOMIC DNA]</scope>
    <source>
        <strain evidence="1">DMR45628</strain>
    </source>
</reference>
<proteinExistence type="predicted"/>
<keyword evidence="2" id="KW-1185">Reference proteome</keyword>
<dbReference type="AlphaFoldDB" id="A0AAW1LWV9"/>
<sequence>MHMTISIGNNSIPLFCKERAMFIDINVGQPGRMHDARVFRLSPLYEKLTNAEHPLLSQDPAAALPIARLRAAGLCEALCPS</sequence>
<evidence type="ECO:0000313" key="2">
    <source>
        <dbReference type="Proteomes" id="UP001458880"/>
    </source>
</evidence>
<gene>
    <name evidence="1" type="ORF">QE152_g8804</name>
</gene>
<comment type="caution">
    <text evidence="1">The sequence shown here is derived from an EMBL/GenBank/DDBJ whole genome shotgun (WGS) entry which is preliminary data.</text>
</comment>
<name>A0AAW1LWV9_POPJA</name>
<dbReference type="EMBL" id="JASPKY010000072">
    <property type="protein sequence ID" value="KAK9739696.1"/>
    <property type="molecule type" value="Genomic_DNA"/>
</dbReference>